<protein>
    <submittedName>
        <fullName evidence="6">Detected protein of confused Function</fullName>
    </submittedName>
</protein>
<dbReference type="Pfam" id="PF12854">
    <property type="entry name" value="PPR_1"/>
    <property type="match status" value="1"/>
</dbReference>
<dbReference type="Pfam" id="PF23276">
    <property type="entry name" value="TPR_24"/>
    <property type="match status" value="1"/>
</dbReference>
<evidence type="ECO:0000259" key="5">
    <source>
        <dbReference type="Pfam" id="PF23276"/>
    </source>
</evidence>
<evidence type="ECO:0000256" key="1">
    <source>
        <dbReference type="ARBA" id="ARBA00007626"/>
    </source>
</evidence>
<comment type="caution">
    <text evidence="6">The sequence shown here is derived from an EMBL/GenBank/DDBJ whole genome shotgun (WGS) entry which is preliminary data.</text>
</comment>
<organism evidence="6 7">
    <name type="scientific">Hibiscus syriacus</name>
    <name type="common">Rose of Sharon</name>
    <dbReference type="NCBI Taxonomy" id="106335"/>
    <lineage>
        <taxon>Eukaryota</taxon>
        <taxon>Viridiplantae</taxon>
        <taxon>Streptophyta</taxon>
        <taxon>Embryophyta</taxon>
        <taxon>Tracheophyta</taxon>
        <taxon>Spermatophyta</taxon>
        <taxon>Magnoliopsida</taxon>
        <taxon>eudicotyledons</taxon>
        <taxon>Gunneridae</taxon>
        <taxon>Pentapetalae</taxon>
        <taxon>rosids</taxon>
        <taxon>malvids</taxon>
        <taxon>Malvales</taxon>
        <taxon>Malvaceae</taxon>
        <taxon>Malvoideae</taxon>
        <taxon>Hibiscus</taxon>
    </lineage>
</organism>
<accession>A0A6A2ZWM2</accession>
<keyword evidence="2" id="KW-0677">Repeat</keyword>
<proteinExistence type="inferred from homology"/>
<dbReference type="InterPro" id="IPR011990">
    <property type="entry name" value="TPR-like_helical_dom_sf"/>
</dbReference>
<reference evidence="6" key="1">
    <citation type="submission" date="2019-09" db="EMBL/GenBank/DDBJ databases">
        <title>Draft genome information of white flower Hibiscus syriacus.</title>
        <authorList>
            <person name="Kim Y.-M."/>
        </authorList>
    </citation>
    <scope>NUCLEOTIDE SEQUENCE [LARGE SCALE GENOMIC DNA]</scope>
    <source>
        <strain evidence="6">YM2019G1</strain>
    </source>
</reference>
<evidence type="ECO:0000256" key="2">
    <source>
        <dbReference type="ARBA" id="ARBA00022737"/>
    </source>
</evidence>
<keyword evidence="7" id="KW-1185">Reference proteome</keyword>
<evidence type="ECO:0000313" key="6">
    <source>
        <dbReference type="EMBL" id="KAE8696330.1"/>
    </source>
</evidence>
<dbReference type="PROSITE" id="PS51375">
    <property type="entry name" value="PPR"/>
    <property type="match status" value="4"/>
</dbReference>
<dbReference type="PANTHER" id="PTHR47447:SF17">
    <property type="entry name" value="OS12G0638900 PROTEIN"/>
    <property type="match status" value="1"/>
</dbReference>
<dbReference type="InterPro" id="IPR002885">
    <property type="entry name" value="PPR_rpt"/>
</dbReference>
<feature type="repeat" description="PPR" evidence="3">
    <location>
        <begin position="212"/>
        <end position="246"/>
    </location>
</feature>
<comment type="similarity">
    <text evidence="1">Belongs to the PPR family. P subfamily.</text>
</comment>
<feature type="repeat" description="PPR" evidence="3">
    <location>
        <begin position="247"/>
        <end position="281"/>
    </location>
</feature>
<dbReference type="InterPro" id="IPR057027">
    <property type="entry name" value="TPR_mt"/>
</dbReference>
<gene>
    <name evidence="6" type="ORF">F3Y22_tig00110674pilonHSYRG00015</name>
</gene>
<dbReference type="Pfam" id="PF13041">
    <property type="entry name" value="PPR_2"/>
    <property type="match status" value="1"/>
</dbReference>
<evidence type="ECO:0000313" key="7">
    <source>
        <dbReference type="Proteomes" id="UP000436088"/>
    </source>
</evidence>
<dbReference type="AlphaFoldDB" id="A0A6A2ZWM2"/>
<evidence type="ECO:0000256" key="3">
    <source>
        <dbReference type="PROSITE-ProRule" id="PRU00708"/>
    </source>
</evidence>
<dbReference type="EMBL" id="VEPZ02001068">
    <property type="protein sequence ID" value="KAE8696330.1"/>
    <property type="molecule type" value="Genomic_DNA"/>
</dbReference>
<name>A0A6A2ZWM2_HIBSY</name>
<evidence type="ECO:0000256" key="4">
    <source>
        <dbReference type="SAM" id="MobiDB-lite"/>
    </source>
</evidence>
<dbReference type="PANTHER" id="PTHR47447">
    <property type="entry name" value="OS03G0856100 PROTEIN"/>
    <property type="match status" value="1"/>
</dbReference>
<dbReference type="Proteomes" id="UP000436088">
    <property type="component" value="Unassembled WGS sequence"/>
</dbReference>
<dbReference type="Gene3D" id="1.25.40.10">
    <property type="entry name" value="Tetratricopeptide repeat domain"/>
    <property type="match status" value="3"/>
</dbReference>
<feature type="repeat" description="PPR" evidence="3">
    <location>
        <begin position="282"/>
        <end position="317"/>
    </location>
</feature>
<feature type="repeat" description="PPR" evidence="3">
    <location>
        <begin position="318"/>
        <end position="352"/>
    </location>
</feature>
<sequence>MGVKDSGESSSSGDNDGRCQKSQSLNFGGFDEFEEGEGETCCDIDDDDFVALNSYSVQCDRTDDVWKIELEEDEFRHPLVREINRLIQLRLSWNSKLESDMRHLLRSLRPRQVCAVLLSQDDERVVLQFFYWADRQWRYRHNPIVYYAMLEILSKTKWCQGARRVLRLMARRGIQCRPEAFSYLMVSYSRAGNLKNALKVLTLLQKAGVELNLALCNTAIHVLVMANRLEKALKFFERMQIIGIIPNVVTYNCLIKGYCNLNQVENALQLIADMSSKNCSPDKVSYYTIMSFFCKEKQVNEVRDLMEKIVKESNLLPDMVTYNTLIHKLSKHGHADEALDFLREAEARGFQIDKVGHSAIIHS</sequence>
<dbReference type="NCBIfam" id="TIGR00756">
    <property type="entry name" value="PPR"/>
    <property type="match status" value="4"/>
</dbReference>
<feature type="domain" description="Pentatricopeptide repeat-containing protein-mitochondrial" evidence="5">
    <location>
        <begin position="139"/>
        <end position="238"/>
    </location>
</feature>
<feature type="region of interest" description="Disordered" evidence="4">
    <location>
        <begin position="1"/>
        <end position="23"/>
    </location>
</feature>